<proteinExistence type="predicted"/>
<dbReference type="Proteomes" id="UP001153076">
    <property type="component" value="Unassembled WGS sequence"/>
</dbReference>
<feature type="transmembrane region" description="Helical" evidence="1">
    <location>
        <begin position="7"/>
        <end position="28"/>
    </location>
</feature>
<accession>A0A9Q1KMS6</accession>
<protein>
    <submittedName>
        <fullName evidence="2">Uncharacterized protein</fullName>
    </submittedName>
</protein>
<organism evidence="2 3">
    <name type="scientific">Carnegiea gigantea</name>
    <dbReference type="NCBI Taxonomy" id="171969"/>
    <lineage>
        <taxon>Eukaryota</taxon>
        <taxon>Viridiplantae</taxon>
        <taxon>Streptophyta</taxon>
        <taxon>Embryophyta</taxon>
        <taxon>Tracheophyta</taxon>
        <taxon>Spermatophyta</taxon>
        <taxon>Magnoliopsida</taxon>
        <taxon>eudicotyledons</taxon>
        <taxon>Gunneridae</taxon>
        <taxon>Pentapetalae</taxon>
        <taxon>Caryophyllales</taxon>
        <taxon>Cactineae</taxon>
        <taxon>Cactaceae</taxon>
        <taxon>Cactoideae</taxon>
        <taxon>Echinocereeae</taxon>
        <taxon>Carnegiea</taxon>
    </lineage>
</organism>
<dbReference type="PANTHER" id="PTHR34970">
    <property type="entry name" value="ABC TRANSPORTER A FAMILY PROTEIN"/>
    <property type="match status" value="1"/>
</dbReference>
<dbReference type="PANTHER" id="PTHR34970:SF2">
    <property type="entry name" value="ABC TRANSPORTER A FAMILY PROTEIN"/>
    <property type="match status" value="1"/>
</dbReference>
<keyword evidence="3" id="KW-1185">Reference proteome</keyword>
<keyword evidence="1" id="KW-0472">Membrane</keyword>
<dbReference type="AlphaFoldDB" id="A0A9Q1KMS6"/>
<evidence type="ECO:0000256" key="1">
    <source>
        <dbReference type="SAM" id="Phobius"/>
    </source>
</evidence>
<comment type="caution">
    <text evidence="2">The sequence shown here is derived from an EMBL/GenBank/DDBJ whole genome shotgun (WGS) entry which is preliminary data.</text>
</comment>
<evidence type="ECO:0000313" key="2">
    <source>
        <dbReference type="EMBL" id="KAJ8446258.1"/>
    </source>
</evidence>
<gene>
    <name evidence="2" type="ORF">Cgig2_016029</name>
</gene>
<reference evidence="2" key="1">
    <citation type="submission" date="2022-04" db="EMBL/GenBank/DDBJ databases">
        <title>Carnegiea gigantea Genome sequencing and assembly v2.</title>
        <authorList>
            <person name="Copetti D."/>
            <person name="Sanderson M.J."/>
            <person name="Burquez A."/>
            <person name="Wojciechowski M.F."/>
        </authorList>
    </citation>
    <scope>NUCLEOTIDE SEQUENCE</scope>
    <source>
        <strain evidence="2">SGP5-SGP5p</strain>
        <tissue evidence="2">Aerial part</tissue>
    </source>
</reference>
<keyword evidence="1" id="KW-1133">Transmembrane helix</keyword>
<sequence>MGYVLRVRLASFFAGAAMASTAGLYVLYQDYKVAHHSISDQVASEYGATCLLRKEEVAWINEGKLQQFHNLCTYVNAGSGRRAHYSMAGVPRFGLKGIRILVQNLALKELGGLTTCGNMSIGSWDPCQYVLFKSFDLFQFSGFLSAYDIVDFGAAFIVSLRLHDEYPVLSETSRGQPCDKRLE</sequence>
<keyword evidence="1" id="KW-0812">Transmembrane</keyword>
<dbReference type="EMBL" id="JAKOGI010000058">
    <property type="protein sequence ID" value="KAJ8446258.1"/>
    <property type="molecule type" value="Genomic_DNA"/>
</dbReference>
<name>A0A9Q1KMS6_9CARY</name>
<dbReference type="OrthoDB" id="1911459at2759"/>
<evidence type="ECO:0000313" key="3">
    <source>
        <dbReference type="Proteomes" id="UP001153076"/>
    </source>
</evidence>